<dbReference type="Pfam" id="PF14622">
    <property type="entry name" value="Ribonucleas_3_3"/>
    <property type="match status" value="1"/>
</dbReference>
<dbReference type="PANTHER" id="PTHR28160:SF1">
    <property type="entry name" value="LARGE RIBOSOMAL SUBUNIT PROTEIN ML57"/>
    <property type="match status" value="1"/>
</dbReference>
<dbReference type="InterPro" id="IPR036389">
    <property type="entry name" value="RNase_III_sf"/>
</dbReference>
<dbReference type="GO" id="GO:0004525">
    <property type="term" value="F:ribonuclease III activity"/>
    <property type="evidence" value="ECO:0007669"/>
    <property type="project" value="InterPro"/>
</dbReference>
<dbReference type="InterPro" id="IPR000999">
    <property type="entry name" value="RNase_III_dom"/>
</dbReference>
<gene>
    <name evidence="2" type="ORF">ALEPTO_LOCUS1611</name>
</gene>
<evidence type="ECO:0000313" key="2">
    <source>
        <dbReference type="EMBL" id="CAG8462459.1"/>
    </source>
</evidence>
<accession>A0A9N8VWF4</accession>
<dbReference type="AlphaFoldDB" id="A0A9N8VWF4"/>
<feature type="domain" description="RNase III" evidence="1">
    <location>
        <begin position="35"/>
        <end position="151"/>
    </location>
</feature>
<dbReference type="GO" id="GO:0006396">
    <property type="term" value="P:RNA processing"/>
    <property type="evidence" value="ECO:0007669"/>
    <property type="project" value="InterPro"/>
</dbReference>
<dbReference type="OrthoDB" id="67027at2759"/>
<organism evidence="2 3">
    <name type="scientific">Ambispora leptoticha</name>
    <dbReference type="NCBI Taxonomy" id="144679"/>
    <lineage>
        <taxon>Eukaryota</taxon>
        <taxon>Fungi</taxon>
        <taxon>Fungi incertae sedis</taxon>
        <taxon>Mucoromycota</taxon>
        <taxon>Glomeromycotina</taxon>
        <taxon>Glomeromycetes</taxon>
        <taxon>Archaeosporales</taxon>
        <taxon>Ambisporaceae</taxon>
        <taxon>Ambispora</taxon>
    </lineage>
</organism>
<dbReference type="PANTHER" id="PTHR28160">
    <property type="entry name" value="54S RIBOSOMAL PROTEIN L15, MITOCHONDRIAL"/>
    <property type="match status" value="1"/>
</dbReference>
<proteinExistence type="predicted"/>
<dbReference type="GO" id="GO:0003735">
    <property type="term" value="F:structural constituent of ribosome"/>
    <property type="evidence" value="ECO:0007669"/>
    <property type="project" value="InterPro"/>
</dbReference>
<comment type="caution">
    <text evidence="2">The sequence shown here is derived from an EMBL/GenBank/DDBJ whole genome shotgun (WGS) entry which is preliminary data.</text>
</comment>
<dbReference type="Proteomes" id="UP000789508">
    <property type="component" value="Unassembled WGS sequence"/>
</dbReference>
<name>A0A9N8VWF4_9GLOM</name>
<dbReference type="EMBL" id="CAJVPS010000186">
    <property type="protein sequence ID" value="CAG8462459.1"/>
    <property type="molecule type" value="Genomic_DNA"/>
</dbReference>
<dbReference type="SUPFAM" id="SSF69065">
    <property type="entry name" value="RNase III domain-like"/>
    <property type="match status" value="1"/>
</dbReference>
<reference evidence="2" key="1">
    <citation type="submission" date="2021-06" db="EMBL/GenBank/DDBJ databases">
        <authorList>
            <person name="Kallberg Y."/>
            <person name="Tangrot J."/>
            <person name="Rosling A."/>
        </authorList>
    </citation>
    <scope>NUCLEOTIDE SEQUENCE</scope>
    <source>
        <strain evidence="2">FL130A</strain>
    </source>
</reference>
<dbReference type="InterPro" id="IPR040030">
    <property type="entry name" value="Ribosomal_mL57"/>
</dbReference>
<dbReference type="Gene3D" id="1.10.1520.10">
    <property type="entry name" value="Ribonuclease III domain"/>
    <property type="match status" value="1"/>
</dbReference>
<dbReference type="GO" id="GO:0032543">
    <property type="term" value="P:mitochondrial translation"/>
    <property type="evidence" value="ECO:0007669"/>
    <property type="project" value="InterPro"/>
</dbReference>
<evidence type="ECO:0000259" key="1">
    <source>
        <dbReference type="Pfam" id="PF14622"/>
    </source>
</evidence>
<keyword evidence="3" id="KW-1185">Reference proteome</keyword>
<sequence length="177" mass="20368">MFKVSSQQTYNNDILPEFARSNRYQEKPTKEYLTEDYERFAKNIGRCVIQTFAAEFLIDKVSTEQLQKRIESYKDTSIVGTIGKQIGLNKLLRWVPVNLEEIKKAELSGSYVKPIGQKHVTGRAMLALVGAIYHDQGAFAAKKFFHRHIIPRHPTDHIFADKPILQFDNSILLKTDL</sequence>
<dbReference type="GO" id="GO:0005762">
    <property type="term" value="C:mitochondrial large ribosomal subunit"/>
    <property type="evidence" value="ECO:0007669"/>
    <property type="project" value="InterPro"/>
</dbReference>
<protein>
    <submittedName>
        <fullName evidence="2">11803_t:CDS:1</fullName>
    </submittedName>
</protein>
<evidence type="ECO:0000313" key="3">
    <source>
        <dbReference type="Proteomes" id="UP000789508"/>
    </source>
</evidence>